<dbReference type="VEuPathDB" id="FungiDB:ASPZODRAFT_16446"/>
<organism evidence="1 2">
    <name type="scientific">Penicilliopsis zonata CBS 506.65</name>
    <dbReference type="NCBI Taxonomy" id="1073090"/>
    <lineage>
        <taxon>Eukaryota</taxon>
        <taxon>Fungi</taxon>
        <taxon>Dikarya</taxon>
        <taxon>Ascomycota</taxon>
        <taxon>Pezizomycotina</taxon>
        <taxon>Eurotiomycetes</taxon>
        <taxon>Eurotiomycetidae</taxon>
        <taxon>Eurotiales</taxon>
        <taxon>Aspergillaceae</taxon>
        <taxon>Penicilliopsis</taxon>
    </lineage>
</organism>
<protein>
    <submittedName>
        <fullName evidence="1">Uncharacterized protein</fullName>
    </submittedName>
</protein>
<name>A0A1L9SHN6_9EURO</name>
<proteinExistence type="predicted"/>
<keyword evidence="2" id="KW-1185">Reference proteome</keyword>
<dbReference type="Proteomes" id="UP000184188">
    <property type="component" value="Unassembled WGS sequence"/>
</dbReference>
<evidence type="ECO:0000313" key="1">
    <source>
        <dbReference type="EMBL" id="OJJ46698.1"/>
    </source>
</evidence>
<gene>
    <name evidence="1" type="ORF">ASPZODRAFT_16446</name>
</gene>
<dbReference type="RefSeq" id="XP_022581208.1">
    <property type="nucleotide sequence ID" value="XM_022726670.1"/>
</dbReference>
<dbReference type="EMBL" id="KV878342">
    <property type="protein sequence ID" value="OJJ46698.1"/>
    <property type="molecule type" value="Genomic_DNA"/>
</dbReference>
<dbReference type="OrthoDB" id="4381838at2759"/>
<evidence type="ECO:0000313" key="2">
    <source>
        <dbReference type="Proteomes" id="UP000184188"/>
    </source>
</evidence>
<dbReference type="AlphaFoldDB" id="A0A1L9SHN6"/>
<accession>A0A1L9SHN6</accession>
<reference evidence="2" key="1">
    <citation type="journal article" date="2017" name="Genome Biol.">
        <title>Comparative genomics reveals high biological diversity and specific adaptations in the industrially and medically important fungal genus Aspergillus.</title>
        <authorList>
            <person name="de Vries R.P."/>
            <person name="Riley R."/>
            <person name="Wiebenga A."/>
            <person name="Aguilar-Osorio G."/>
            <person name="Amillis S."/>
            <person name="Uchima C.A."/>
            <person name="Anderluh G."/>
            <person name="Asadollahi M."/>
            <person name="Askin M."/>
            <person name="Barry K."/>
            <person name="Battaglia E."/>
            <person name="Bayram O."/>
            <person name="Benocci T."/>
            <person name="Braus-Stromeyer S.A."/>
            <person name="Caldana C."/>
            <person name="Canovas D."/>
            <person name="Cerqueira G.C."/>
            <person name="Chen F."/>
            <person name="Chen W."/>
            <person name="Choi C."/>
            <person name="Clum A."/>
            <person name="Dos Santos R.A."/>
            <person name="Damasio A.R."/>
            <person name="Diallinas G."/>
            <person name="Emri T."/>
            <person name="Fekete E."/>
            <person name="Flipphi M."/>
            <person name="Freyberg S."/>
            <person name="Gallo A."/>
            <person name="Gournas C."/>
            <person name="Habgood R."/>
            <person name="Hainaut M."/>
            <person name="Harispe M.L."/>
            <person name="Henrissat B."/>
            <person name="Hilden K.S."/>
            <person name="Hope R."/>
            <person name="Hossain A."/>
            <person name="Karabika E."/>
            <person name="Karaffa L."/>
            <person name="Karanyi Z."/>
            <person name="Krasevec N."/>
            <person name="Kuo A."/>
            <person name="Kusch H."/>
            <person name="LaButti K."/>
            <person name="Lagendijk E.L."/>
            <person name="Lapidus A."/>
            <person name="Levasseur A."/>
            <person name="Lindquist E."/>
            <person name="Lipzen A."/>
            <person name="Logrieco A.F."/>
            <person name="MacCabe A."/>
            <person name="Maekelae M.R."/>
            <person name="Malavazi I."/>
            <person name="Melin P."/>
            <person name="Meyer V."/>
            <person name="Mielnichuk N."/>
            <person name="Miskei M."/>
            <person name="Molnar A.P."/>
            <person name="Mule G."/>
            <person name="Ngan C.Y."/>
            <person name="Orejas M."/>
            <person name="Orosz E."/>
            <person name="Ouedraogo J.P."/>
            <person name="Overkamp K.M."/>
            <person name="Park H.-S."/>
            <person name="Perrone G."/>
            <person name="Piumi F."/>
            <person name="Punt P.J."/>
            <person name="Ram A.F."/>
            <person name="Ramon A."/>
            <person name="Rauscher S."/>
            <person name="Record E."/>
            <person name="Riano-Pachon D.M."/>
            <person name="Robert V."/>
            <person name="Roehrig J."/>
            <person name="Ruller R."/>
            <person name="Salamov A."/>
            <person name="Salih N.S."/>
            <person name="Samson R.A."/>
            <person name="Sandor E."/>
            <person name="Sanguinetti M."/>
            <person name="Schuetze T."/>
            <person name="Sepcic K."/>
            <person name="Shelest E."/>
            <person name="Sherlock G."/>
            <person name="Sophianopoulou V."/>
            <person name="Squina F.M."/>
            <person name="Sun H."/>
            <person name="Susca A."/>
            <person name="Todd R.B."/>
            <person name="Tsang A."/>
            <person name="Unkles S.E."/>
            <person name="van de Wiele N."/>
            <person name="van Rossen-Uffink D."/>
            <person name="Oliveira J.V."/>
            <person name="Vesth T.C."/>
            <person name="Visser J."/>
            <person name="Yu J.-H."/>
            <person name="Zhou M."/>
            <person name="Andersen M.R."/>
            <person name="Archer D.B."/>
            <person name="Baker S.E."/>
            <person name="Benoit I."/>
            <person name="Brakhage A.A."/>
            <person name="Braus G.H."/>
            <person name="Fischer R."/>
            <person name="Frisvad J.C."/>
            <person name="Goldman G.H."/>
            <person name="Houbraken J."/>
            <person name="Oakley B."/>
            <person name="Pocsi I."/>
            <person name="Scazzocchio C."/>
            <person name="Seiboth B."/>
            <person name="vanKuyk P.A."/>
            <person name="Wortman J."/>
            <person name="Dyer P.S."/>
            <person name="Grigoriev I.V."/>
        </authorList>
    </citation>
    <scope>NUCLEOTIDE SEQUENCE [LARGE SCALE GENOMIC DNA]</scope>
    <source>
        <strain evidence="2">CBS 506.65</strain>
    </source>
</reference>
<sequence length="399" mass="45338">MPRKFYSTNPLPFFCWICGGHLHSDDDWQLGTPPLLVSEKEEWQQIWKQHARWKRTRNRPFAIHLPASELSMAFQQQKGWYHLFRMILEKADESPCRPSYSLSGIGDMDGARAPHRLFFVPLDPEMAYIGCPGHKTARIAVVARIPHPSRAHDIDDDDDDDDDGDDPALKGYLLHARCWDLLERQLGSRATQQLDYILAALKKFWSQEGALEIPRLIYQGLIDFTGKPIFMESQRSVTGGVIVPYPGIDDPFHIPAVNELLHRSRVRGEEGPVTALSSSSSSSVTAYLSTRLSLPLEIKYAISDYLDATSVRNMLLAFGESLPVSYWLHRIPTTLYMEIQDKALTAPETIDWPYLTMMVNDKNILGDSLGIWNRSRILAILTQVTEYVNELDTLNGRAI</sequence>
<dbReference type="GeneID" id="34613134"/>